<dbReference type="Proteomes" id="UP000232145">
    <property type="component" value="Unassembled WGS sequence"/>
</dbReference>
<protein>
    <submittedName>
        <fullName evidence="1">TRL-like family protein</fullName>
    </submittedName>
</protein>
<comment type="caution">
    <text evidence="1">The sequence shown here is derived from an EMBL/GenBank/DDBJ whole genome shotgun (WGS) entry which is preliminary data.</text>
</comment>
<dbReference type="AlphaFoldDB" id="A0A2N0AKP1"/>
<accession>A0A2N0AKP1</accession>
<proteinExistence type="predicted"/>
<keyword evidence="2" id="KW-1185">Reference proteome</keyword>
<evidence type="ECO:0000313" key="2">
    <source>
        <dbReference type="Proteomes" id="UP000232145"/>
    </source>
</evidence>
<reference evidence="1 2" key="1">
    <citation type="submission" date="2017-07" db="EMBL/GenBank/DDBJ databases">
        <title>Leptospira spp. isolated from tropical soils.</title>
        <authorList>
            <person name="Thibeaux R."/>
            <person name="Iraola G."/>
            <person name="Ferres I."/>
            <person name="Bierque E."/>
            <person name="Girault D."/>
            <person name="Soupe-Gilbert M.-E."/>
            <person name="Picardeau M."/>
            <person name="Goarant C."/>
        </authorList>
    </citation>
    <scope>NUCLEOTIDE SEQUENCE [LARGE SCALE GENOMIC DNA]</scope>
    <source>
        <strain evidence="1 2">FH2-B-A1</strain>
    </source>
</reference>
<name>A0A2N0AKP1_9LEPT</name>
<evidence type="ECO:0000313" key="1">
    <source>
        <dbReference type="EMBL" id="PJZ84876.1"/>
    </source>
</evidence>
<gene>
    <name evidence="1" type="ORF">CH364_00930</name>
</gene>
<dbReference type="RefSeq" id="WP_100741764.1">
    <property type="nucleotide sequence ID" value="NZ_NPDW01000001.1"/>
</dbReference>
<dbReference type="InterPro" id="IPR025113">
    <property type="entry name" value="TRL-like"/>
</dbReference>
<dbReference type="OrthoDB" id="328486at2"/>
<sequence>MKKSIFFGISLTFILLTQNCTGTSFHASYVSSANTNPTREYATASTLYKGGLFFHKTYVPGPLGLNAEGTSEGRGCSHSVLYLFAFGDSSIETAKKNGNITKVAYLDYEQLGIIAGYIYHRVCVVVKGS</sequence>
<dbReference type="EMBL" id="NPDX01000001">
    <property type="protein sequence ID" value="PJZ84876.1"/>
    <property type="molecule type" value="Genomic_DNA"/>
</dbReference>
<organism evidence="1 2">
    <name type="scientific">Leptospira harrisiae</name>
    <dbReference type="NCBI Taxonomy" id="2023189"/>
    <lineage>
        <taxon>Bacteria</taxon>
        <taxon>Pseudomonadati</taxon>
        <taxon>Spirochaetota</taxon>
        <taxon>Spirochaetia</taxon>
        <taxon>Leptospirales</taxon>
        <taxon>Leptospiraceae</taxon>
        <taxon>Leptospira</taxon>
    </lineage>
</organism>
<dbReference type="Pfam" id="PF13146">
    <property type="entry name" value="TRL"/>
    <property type="match status" value="1"/>
</dbReference>